<dbReference type="InterPro" id="IPR004899">
    <property type="entry name" value="Pertactin_central"/>
</dbReference>
<dbReference type="PROSITE" id="PS51208">
    <property type="entry name" value="AUTOTRANSPORTER"/>
    <property type="match status" value="1"/>
</dbReference>
<dbReference type="PANTHER" id="PTHR35037">
    <property type="entry name" value="C-TERMINAL REGION OF AIDA-LIKE PROTEIN"/>
    <property type="match status" value="1"/>
</dbReference>
<dbReference type="PANTHER" id="PTHR35037:SF7">
    <property type="entry name" value="AUTOTRANSPORTER"/>
    <property type="match status" value="1"/>
</dbReference>
<sequence length="843" mass="87502">MLTTPSFNFDLLGKRMGIPSFTLVMLSVSVANAGVLNPDEIRTIDGTIPFQSWTLNTRSELTANDAHTGDIGAVSATLLVNGGSNQQIALERLSVMAMTGGTVANTSGSGAAIRLASSRAELTNSNVTSNATGLILTRNIQDQSGSSVMLRGSTVTATNIGAQVNGLGVLSLQNSAIRATGATSDGVRLMNGSVSATQSSIIGGDVGLRIGSEPGREEVSSVVLDNALIKGETGAAISTRLLNLQGAKADIHVLNGSRLEGGNGNILEVQNGATVGLTIDNSSVTGNVVVDAGSTAMTRLQNHARLNGDLQNVSQVVLDGQSVMTGNVLAQAGTDAQVAIDNGAILNGNVSGLTSLSLDHGSSMSGDVLTATTVSVDHGATLTGQIEGSSDVHIRNSGQWMTTGNSAVRNLALDAGVVRLGGEDAFHQLDVENLSGNGTFIMHTDVDTNRTDFLNVTKSASGEHTLQVTARGTNPESSDLVKIGNIAGGGGSFALDRLVDAGSRTYGLLRDGEGLFLQPNQTVSTSTNTVLAIAGSASSILSGEMTTLNSRLGDRRLGSGGNPSAMARSDASIKNLSNSVWMRTYSNQYNVSNAYGGGYTQYQSGFALGADTQAQLGGQQWLIGAFVGDGRTEIDLKNGSSATVRSLNGGVYGTLLDVASGMYVDVVGKVNQFDNKAKVTMSDGTRSKGHYKNLGVSATVEVGKHIRFDKGVFIEPFAQAGLAAVEGKQYRLDNGLEVDAEAARSLLAKVGVSAGREFALDNGSILQPRMRVALGREFVKNSDVQVNDDDFESSPSDTSVEYTVGMNWTPAQKNWQLYGEVGGSKGEAIDLSWNASVGLSYYF</sequence>
<dbReference type="Proteomes" id="UP000317933">
    <property type="component" value="Unassembled WGS sequence"/>
</dbReference>
<comment type="caution">
    <text evidence="2">The sequence shown here is derived from an EMBL/GenBank/DDBJ whole genome shotgun (WGS) entry which is preliminary data.</text>
</comment>
<reference evidence="2 3" key="1">
    <citation type="journal article" date="2019" name="Environ. Microbiol.">
        <title>Species interactions and distinct microbial communities in high Arctic permafrost affected cryosols are associated with the CH4 and CO2 gas fluxes.</title>
        <authorList>
            <person name="Altshuler I."/>
            <person name="Hamel J."/>
            <person name="Turney S."/>
            <person name="Magnuson E."/>
            <person name="Levesque R."/>
            <person name="Greer C."/>
            <person name="Whyte L.G."/>
        </authorList>
    </citation>
    <scope>NUCLEOTIDE SEQUENCE [LARGE SCALE GENOMIC DNA]</scope>
    <source>
        <strain evidence="2 3">E3</strain>
    </source>
</reference>
<dbReference type="InterPro" id="IPR036709">
    <property type="entry name" value="Autotransporte_beta_dom_sf"/>
</dbReference>
<dbReference type="EMBL" id="RCZE01000010">
    <property type="protein sequence ID" value="TPG75356.1"/>
    <property type="molecule type" value="Genomic_DNA"/>
</dbReference>
<name>A0A502HPN9_9PSED</name>
<dbReference type="GO" id="GO:0019867">
    <property type="term" value="C:outer membrane"/>
    <property type="evidence" value="ECO:0007669"/>
    <property type="project" value="InterPro"/>
</dbReference>
<dbReference type="Pfam" id="PF03212">
    <property type="entry name" value="Pertactin"/>
    <property type="match status" value="1"/>
</dbReference>
<gene>
    <name evidence="2" type="ORF">EAH78_21095</name>
</gene>
<dbReference type="Pfam" id="PF03797">
    <property type="entry name" value="Autotransporter"/>
    <property type="match status" value="1"/>
</dbReference>
<dbReference type="RefSeq" id="WP_140669255.1">
    <property type="nucleotide sequence ID" value="NZ_RCZE01000010.1"/>
</dbReference>
<accession>A0A502HPN9</accession>
<dbReference type="SUPFAM" id="SSF103515">
    <property type="entry name" value="Autotransporter"/>
    <property type="match status" value="1"/>
</dbReference>
<dbReference type="SMART" id="SM00869">
    <property type="entry name" value="Autotransporter"/>
    <property type="match status" value="1"/>
</dbReference>
<dbReference type="SUPFAM" id="SSF51126">
    <property type="entry name" value="Pectin lyase-like"/>
    <property type="match status" value="1"/>
</dbReference>
<feature type="domain" description="Autotransporter" evidence="1">
    <location>
        <begin position="573"/>
        <end position="843"/>
    </location>
</feature>
<organism evidence="2 3">
    <name type="scientific">Pseudomonas arsenicoxydans</name>
    <dbReference type="NCBI Taxonomy" id="702115"/>
    <lineage>
        <taxon>Bacteria</taxon>
        <taxon>Pseudomonadati</taxon>
        <taxon>Pseudomonadota</taxon>
        <taxon>Gammaproteobacteria</taxon>
        <taxon>Pseudomonadales</taxon>
        <taxon>Pseudomonadaceae</taxon>
        <taxon>Pseudomonas</taxon>
    </lineage>
</organism>
<dbReference type="Gene3D" id="2.40.128.130">
    <property type="entry name" value="Autotransporter beta-domain"/>
    <property type="match status" value="1"/>
</dbReference>
<dbReference type="NCBIfam" id="TIGR01414">
    <property type="entry name" value="autotrans_barl"/>
    <property type="match status" value="1"/>
</dbReference>
<dbReference type="AlphaFoldDB" id="A0A502HPN9"/>
<dbReference type="InterPro" id="IPR051551">
    <property type="entry name" value="Autotransporter_adhesion"/>
</dbReference>
<proteinExistence type="predicted"/>
<evidence type="ECO:0000259" key="1">
    <source>
        <dbReference type="PROSITE" id="PS51208"/>
    </source>
</evidence>
<dbReference type="InterPro" id="IPR005546">
    <property type="entry name" value="Autotransporte_beta"/>
</dbReference>
<dbReference type="InterPro" id="IPR006315">
    <property type="entry name" value="OM_autotransptr_brl_dom"/>
</dbReference>
<evidence type="ECO:0000313" key="2">
    <source>
        <dbReference type="EMBL" id="TPG75356.1"/>
    </source>
</evidence>
<evidence type="ECO:0000313" key="3">
    <source>
        <dbReference type="Proteomes" id="UP000317933"/>
    </source>
</evidence>
<dbReference type="Gene3D" id="2.160.20.20">
    <property type="match status" value="2"/>
</dbReference>
<dbReference type="InterPro" id="IPR012332">
    <property type="entry name" value="Autotransporter_pectin_lyase_C"/>
</dbReference>
<protein>
    <submittedName>
        <fullName evidence="2">Autotransporter outer membrane beta-barrel domain-containing protein</fullName>
    </submittedName>
</protein>
<dbReference type="InterPro" id="IPR011050">
    <property type="entry name" value="Pectin_lyase_fold/virulence"/>
</dbReference>